<dbReference type="Pfam" id="PF00375">
    <property type="entry name" value="SDF"/>
    <property type="match status" value="1"/>
</dbReference>
<feature type="transmembrane region" description="Helical" evidence="8">
    <location>
        <begin position="144"/>
        <end position="164"/>
    </location>
</feature>
<keyword evidence="3" id="KW-1003">Cell membrane</keyword>
<comment type="subcellular location">
    <subcellularLocation>
        <location evidence="1">Cell membrane</location>
        <topology evidence="1">Multi-pass membrane protein</topology>
    </subcellularLocation>
</comment>
<dbReference type="InterPro" id="IPR036458">
    <property type="entry name" value="Na:dicarbo_symporter_sf"/>
</dbReference>
<protein>
    <submittedName>
        <fullName evidence="9">Dicarboxylate/amino acid:cation symporter</fullName>
    </submittedName>
</protein>
<evidence type="ECO:0000256" key="7">
    <source>
        <dbReference type="ARBA" id="ARBA00023136"/>
    </source>
</evidence>
<keyword evidence="7 8" id="KW-0472">Membrane</keyword>
<dbReference type="FunFam" id="1.10.3860.10:FF:000001">
    <property type="entry name" value="C4-dicarboxylate transport protein"/>
    <property type="match status" value="1"/>
</dbReference>
<comment type="caution">
    <text evidence="9">The sequence shown here is derived from an EMBL/GenBank/DDBJ whole genome shotgun (WGS) entry which is preliminary data.</text>
</comment>
<dbReference type="Proteomes" id="UP000661435">
    <property type="component" value="Unassembled WGS sequence"/>
</dbReference>
<feature type="transmembrane region" description="Helical" evidence="8">
    <location>
        <begin position="301"/>
        <end position="318"/>
    </location>
</feature>
<dbReference type="GO" id="GO:0015293">
    <property type="term" value="F:symporter activity"/>
    <property type="evidence" value="ECO:0007669"/>
    <property type="project" value="UniProtKB-KW"/>
</dbReference>
<dbReference type="EMBL" id="JACOPP010000001">
    <property type="protein sequence ID" value="MBC5732322.1"/>
    <property type="molecule type" value="Genomic_DNA"/>
</dbReference>
<name>A0A8J6IZC7_9FIRM</name>
<feature type="transmembrane region" description="Helical" evidence="8">
    <location>
        <begin position="185"/>
        <end position="203"/>
    </location>
</feature>
<gene>
    <name evidence="9" type="ORF">H8S57_01085</name>
</gene>
<dbReference type="PANTHER" id="PTHR42865">
    <property type="entry name" value="PROTON/GLUTAMATE-ASPARTATE SYMPORTER"/>
    <property type="match status" value="1"/>
</dbReference>
<keyword evidence="4 8" id="KW-0812">Transmembrane</keyword>
<keyword evidence="2" id="KW-0813">Transport</keyword>
<evidence type="ECO:0000256" key="4">
    <source>
        <dbReference type="ARBA" id="ARBA00022692"/>
    </source>
</evidence>
<keyword evidence="5" id="KW-0769">Symport</keyword>
<dbReference type="PRINTS" id="PR00173">
    <property type="entry name" value="EDTRNSPORT"/>
</dbReference>
<organism evidence="9 10">
    <name type="scientific">Lawsonibacter hominis</name>
    <dbReference type="NCBI Taxonomy" id="2763053"/>
    <lineage>
        <taxon>Bacteria</taxon>
        <taxon>Bacillati</taxon>
        <taxon>Bacillota</taxon>
        <taxon>Clostridia</taxon>
        <taxon>Eubacteriales</taxon>
        <taxon>Oscillospiraceae</taxon>
        <taxon>Lawsonibacter</taxon>
    </lineage>
</organism>
<evidence type="ECO:0000313" key="10">
    <source>
        <dbReference type="Proteomes" id="UP000661435"/>
    </source>
</evidence>
<evidence type="ECO:0000256" key="2">
    <source>
        <dbReference type="ARBA" id="ARBA00022448"/>
    </source>
</evidence>
<dbReference type="AlphaFoldDB" id="A0A8J6IZC7"/>
<evidence type="ECO:0000313" key="9">
    <source>
        <dbReference type="EMBL" id="MBC5732322.1"/>
    </source>
</evidence>
<feature type="transmembrane region" description="Helical" evidence="8">
    <location>
        <begin position="42"/>
        <end position="68"/>
    </location>
</feature>
<sequence length="405" mass="41343">MKRRLPLSIQVLIGLGLGVLAGLALQGAPGFAADYIQPVGTLFLNLVKMLVVPLVFSSIVTGTCGLGDARQAAGIGARTILFYLCTTAVAVTLGLLAGNLFPVGRGLGYALPDAPAEEETVRLADTLLNLVPANPVAALAEGNMLQIIFFAVALGAAILALGGTGEPLYGVFDSLARAMYALTGFVMKLAPVAVFALIAPVVAQLGPQVLLSFLGVVALVYGACLVHVLVGYSAAVWGLGRVSPLRFFRQALPAMVFAFSSASSAGSLPFSMEAAERLGVPHPVRSFILPLGATINMDGTAIYQGVCALFIANAYGLTLSPAQQLTVIVTCTLASIGTAGVPGAGAVMLSMVLQSVGLPVEGVGLVLGIDRVLDMARTTVNITGDLACCVVVSAAERPDKKGPPA</sequence>
<dbReference type="GO" id="GO:0005886">
    <property type="term" value="C:plasma membrane"/>
    <property type="evidence" value="ECO:0007669"/>
    <property type="project" value="UniProtKB-SubCell"/>
</dbReference>
<feature type="transmembrane region" description="Helical" evidence="8">
    <location>
        <begin position="80"/>
        <end position="101"/>
    </location>
</feature>
<dbReference type="PANTHER" id="PTHR42865:SF7">
    <property type="entry name" value="PROTON_GLUTAMATE-ASPARTATE SYMPORTER"/>
    <property type="match status" value="1"/>
</dbReference>
<dbReference type="SUPFAM" id="SSF118215">
    <property type="entry name" value="Proton glutamate symport protein"/>
    <property type="match status" value="1"/>
</dbReference>
<dbReference type="GO" id="GO:0006835">
    <property type="term" value="P:dicarboxylic acid transport"/>
    <property type="evidence" value="ECO:0007669"/>
    <property type="project" value="TreeGrafter"/>
</dbReference>
<proteinExistence type="predicted"/>
<feature type="transmembrane region" description="Helical" evidence="8">
    <location>
        <begin position="209"/>
        <end position="239"/>
    </location>
</feature>
<evidence type="ECO:0000256" key="3">
    <source>
        <dbReference type="ARBA" id="ARBA00022475"/>
    </source>
</evidence>
<dbReference type="Gene3D" id="1.10.3860.10">
    <property type="entry name" value="Sodium:dicarboxylate symporter"/>
    <property type="match status" value="1"/>
</dbReference>
<dbReference type="InterPro" id="IPR001991">
    <property type="entry name" value="Na-dicarboxylate_symporter"/>
</dbReference>
<keyword evidence="6 8" id="KW-1133">Transmembrane helix</keyword>
<dbReference type="RefSeq" id="WP_186906221.1">
    <property type="nucleotide sequence ID" value="NZ_JACOPP010000001.1"/>
</dbReference>
<keyword evidence="10" id="KW-1185">Reference proteome</keyword>
<evidence type="ECO:0000256" key="8">
    <source>
        <dbReference type="SAM" id="Phobius"/>
    </source>
</evidence>
<accession>A0A8J6IZC7</accession>
<evidence type="ECO:0000256" key="1">
    <source>
        <dbReference type="ARBA" id="ARBA00004651"/>
    </source>
</evidence>
<evidence type="ECO:0000256" key="6">
    <source>
        <dbReference type="ARBA" id="ARBA00022989"/>
    </source>
</evidence>
<reference evidence="9" key="1">
    <citation type="submission" date="2020-08" db="EMBL/GenBank/DDBJ databases">
        <title>Genome public.</title>
        <authorList>
            <person name="Liu C."/>
            <person name="Sun Q."/>
        </authorList>
    </citation>
    <scope>NUCLEOTIDE SEQUENCE</scope>
    <source>
        <strain evidence="9">NSJ-51</strain>
    </source>
</reference>
<evidence type="ECO:0000256" key="5">
    <source>
        <dbReference type="ARBA" id="ARBA00022847"/>
    </source>
</evidence>